<comment type="subunit">
    <text evidence="7">Homodimer.</text>
</comment>
<dbReference type="Proteomes" id="UP001615550">
    <property type="component" value="Unassembled WGS sequence"/>
</dbReference>
<dbReference type="PRINTS" id="PR00625">
    <property type="entry name" value="JDOMAIN"/>
</dbReference>
<evidence type="ECO:0000256" key="6">
    <source>
        <dbReference type="ARBA" id="ARBA00023186"/>
    </source>
</evidence>
<dbReference type="InterPro" id="IPR036869">
    <property type="entry name" value="J_dom_sf"/>
</dbReference>
<comment type="caution">
    <text evidence="10">The sequence shown here is derived from an EMBL/GenBank/DDBJ whole genome shotgun (WGS) entry which is preliminary data.</text>
</comment>
<keyword evidence="2 7" id="KW-0997">Cell inner membrane</keyword>
<evidence type="ECO:0000256" key="5">
    <source>
        <dbReference type="ARBA" id="ARBA00023136"/>
    </source>
</evidence>
<comment type="function">
    <text evidence="7">Regulatory DnaK co-chaperone. Direct interaction between DnaK and DjlA is needed for the induction of the wcaABCDE operon, involved in the synthesis of a colanic acid polysaccharide capsule, possibly through activation of the RcsB/RcsC phosphotransfer signaling pathway. The colanic acid capsule may help the bacterium survive conditions outside the host.</text>
</comment>
<dbReference type="Gene3D" id="1.10.3680.10">
    <property type="entry name" value="TerB-like"/>
    <property type="match status" value="1"/>
</dbReference>
<dbReference type="Gene3D" id="1.10.287.110">
    <property type="entry name" value="DnaJ domain"/>
    <property type="match status" value="1"/>
</dbReference>
<evidence type="ECO:0000313" key="11">
    <source>
        <dbReference type="Proteomes" id="UP001615550"/>
    </source>
</evidence>
<name>A0ABW8DAU9_9GAMM</name>
<dbReference type="RefSeq" id="WP_400188654.1">
    <property type="nucleotide sequence ID" value="NZ_JBGORX010000009.1"/>
</dbReference>
<evidence type="ECO:0000256" key="7">
    <source>
        <dbReference type="HAMAP-Rule" id="MF_01153"/>
    </source>
</evidence>
<dbReference type="CDD" id="cd07316">
    <property type="entry name" value="terB_like_DjlA"/>
    <property type="match status" value="1"/>
</dbReference>
<organism evidence="10 11">
    <name type="scientific">Legionella lytica</name>
    <dbReference type="NCBI Taxonomy" id="96232"/>
    <lineage>
        <taxon>Bacteria</taxon>
        <taxon>Pseudomonadati</taxon>
        <taxon>Pseudomonadota</taxon>
        <taxon>Gammaproteobacteria</taxon>
        <taxon>Legionellales</taxon>
        <taxon>Legionellaceae</taxon>
        <taxon>Legionella</taxon>
    </lineage>
</organism>
<dbReference type="Pfam" id="PF00226">
    <property type="entry name" value="DnaJ"/>
    <property type="match status" value="1"/>
</dbReference>
<evidence type="ECO:0000256" key="4">
    <source>
        <dbReference type="ARBA" id="ARBA00022989"/>
    </source>
</evidence>
<keyword evidence="11" id="KW-1185">Reference proteome</keyword>
<proteinExistence type="inferred from homology"/>
<keyword evidence="4 7" id="KW-1133">Transmembrane helix</keyword>
<reference evidence="10 11" key="1">
    <citation type="submission" date="2024-08" db="EMBL/GenBank/DDBJ databases">
        <title>Draft Genome Sequence of Legionella lytica strain DSB2004, Isolated From a Fire Sprinkler System.</title>
        <authorList>
            <person name="Everhart A.D."/>
            <person name="Kidane D.T."/>
            <person name="Farone A.L."/>
            <person name="Farone M.B."/>
        </authorList>
    </citation>
    <scope>NUCLEOTIDE SEQUENCE [LARGE SCALE GENOMIC DNA]</scope>
    <source>
        <strain evidence="10 11">DSB2004</strain>
    </source>
</reference>
<feature type="topological domain" description="Periplasmic" evidence="7">
    <location>
        <begin position="1"/>
        <end position="15"/>
    </location>
</feature>
<dbReference type="InterPro" id="IPR050817">
    <property type="entry name" value="DjlA_DnaK_co-chaperone"/>
</dbReference>
<accession>A0ABW8DAU9</accession>
<evidence type="ECO:0000313" key="10">
    <source>
        <dbReference type="EMBL" id="MFJ1269842.1"/>
    </source>
</evidence>
<keyword evidence="1 7" id="KW-1003">Cell membrane</keyword>
<gene>
    <name evidence="7 10" type="primary">djlA</name>
    <name evidence="10" type="ORF">ACD661_14865</name>
</gene>
<dbReference type="InterPro" id="IPR029024">
    <property type="entry name" value="TerB-like"/>
</dbReference>
<comment type="domain">
    <text evidence="7">The transmembrane domain is a dimerization domain.</text>
</comment>
<comment type="subcellular location">
    <subcellularLocation>
        <location evidence="7">Cell inner membrane</location>
        <topology evidence="7">Single-pass type III membrane protein</topology>
    </subcellularLocation>
</comment>
<dbReference type="InterPro" id="IPR001623">
    <property type="entry name" value="DnaJ_domain"/>
</dbReference>
<keyword evidence="5 7" id="KW-0472">Membrane</keyword>
<feature type="domain" description="J" evidence="9">
    <location>
        <begin position="223"/>
        <end position="287"/>
    </location>
</feature>
<dbReference type="HAMAP" id="MF_01153">
    <property type="entry name" value="DjlA"/>
    <property type="match status" value="1"/>
</dbReference>
<dbReference type="SUPFAM" id="SSF46565">
    <property type="entry name" value="Chaperone J-domain"/>
    <property type="match status" value="1"/>
</dbReference>
<dbReference type="PANTHER" id="PTHR24074">
    <property type="entry name" value="CO-CHAPERONE PROTEIN DJLA"/>
    <property type="match status" value="1"/>
</dbReference>
<dbReference type="EMBL" id="JBGORX010000009">
    <property type="protein sequence ID" value="MFJ1269842.1"/>
    <property type="molecule type" value="Genomic_DNA"/>
</dbReference>
<dbReference type="CDD" id="cd06257">
    <property type="entry name" value="DnaJ"/>
    <property type="match status" value="1"/>
</dbReference>
<evidence type="ECO:0000259" key="9">
    <source>
        <dbReference type="PROSITE" id="PS50076"/>
    </source>
</evidence>
<keyword evidence="3 7" id="KW-0812">Transmembrane</keyword>
<evidence type="ECO:0000256" key="8">
    <source>
        <dbReference type="SAM" id="Phobius"/>
    </source>
</evidence>
<feature type="transmembrane region" description="Helical" evidence="8">
    <location>
        <begin position="20"/>
        <end position="41"/>
    </location>
</feature>
<protein>
    <recommendedName>
        <fullName evidence="7">Co-chaperone protein DjlA</fullName>
    </recommendedName>
</protein>
<dbReference type="InterPro" id="IPR023749">
    <property type="entry name" value="DjlA"/>
</dbReference>
<dbReference type="SMART" id="SM00271">
    <property type="entry name" value="DnaJ"/>
    <property type="match status" value="1"/>
</dbReference>
<evidence type="ECO:0000256" key="2">
    <source>
        <dbReference type="ARBA" id="ARBA00022519"/>
    </source>
</evidence>
<keyword evidence="6 7" id="KW-0143">Chaperone</keyword>
<sequence>MNFKEFFTISTWWGKLLGAFFGFLSAGPTGAIFGILVGNIFDRGLASHFSNPLLLYLTEKRGNVQTMFFEATFSIMGYLAKADGRVSEEELDMARSIMNEMHLGQQQKILAMRLFNEGKGPNFDLISVLVRLRQACNDNRDLLKVFIDIQYQAAQIDGMTTRKIQTLDIIFSHLGFMPFHQQYRFYEDFGSNHKQQENQQSSSDSYSSYSRYNYKPSKSNLDSAYALMEVSPSASKQEVKRAYRRLLSRNHPDKLIAQGLPQEMIKVANEKTQKIVKAYELICESKGW</sequence>
<evidence type="ECO:0000256" key="3">
    <source>
        <dbReference type="ARBA" id="ARBA00022692"/>
    </source>
</evidence>
<dbReference type="SUPFAM" id="SSF158682">
    <property type="entry name" value="TerB-like"/>
    <property type="match status" value="1"/>
</dbReference>
<dbReference type="NCBIfam" id="NF006948">
    <property type="entry name" value="PRK09430.1"/>
    <property type="match status" value="1"/>
</dbReference>
<dbReference type="InterPro" id="IPR007791">
    <property type="entry name" value="DjlA_N"/>
</dbReference>
<dbReference type="Pfam" id="PF05099">
    <property type="entry name" value="TerB"/>
    <property type="match status" value="1"/>
</dbReference>
<evidence type="ECO:0000256" key="1">
    <source>
        <dbReference type="ARBA" id="ARBA00022475"/>
    </source>
</evidence>
<feature type="topological domain" description="Cytoplasmic" evidence="7">
    <location>
        <begin position="40"/>
        <end position="288"/>
    </location>
</feature>
<dbReference type="PROSITE" id="PS50076">
    <property type="entry name" value="DNAJ_2"/>
    <property type="match status" value="1"/>
</dbReference>